<dbReference type="SUPFAM" id="SSF53850">
    <property type="entry name" value="Periplasmic binding protein-like II"/>
    <property type="match status" value="1"/>
</dbReference>
<dbReference type="PANTHER" id="PTHR43649">
    <property type="entry name" value="ARABINOSE-BINDING PROTEIN-RELATED"/>
    <property type="match status" value="1"/>
</dbReference>
<name>A0A4P6FQ65_9MICO</name>
<evidence type="ECO:0000313" key="5">
    <source>
        <dbReference type="Proteomes" id="UP000291259"/>
    </source>
</evidence>
<sequence>MKRSRLVSAVALAAGAAVALSACSTSEPTDAAGDALTFMVFETPALDAAFWDTSIDNALAGLPGVKVDKIVSPDADRNAYAKQLQASGQFPDILSSINPKDFLEAGLLQPFDRSWLEENFLQPHGNDIDGQTYIPPTNSQVIPLVFYNKQIFADNGIEVPTTWSEFEDVVAKLKAAGVTPIEMAGAEPWAGSMSLVGLASADVLGQDPDWIQKRYDGKVSFADPLFADAMQKAVDLVQQGAYDPAALSVDFATANQNFIDGKSGMYPMGSWFTGSSYLTPEQAANIGAFPWPTDDGKVVIPFNIGGTTSVSANSKNVENATKFAQAWSLDPQNLAVLVETDGAYPMMKNLTLEDFGVTVSDLYTDTYSLVTADNTKVSSFGWVNNDDALAPGINDLFYALSQSFFSNTDVAGQLAQLDADWDAATGK</sequence>
<keyword evidence="5" id="KW-1185">Reference proteome</keyword>
<dbReference type="AlphaFoldDB" id="A0A4P6FQ65"/>
<dbReference type="Gene3D" id="3.40.190.10">
    <property type="entry name" value="Periplasmic binding protein-like II"/>
    <property type="match status" value="2"/>
</dbReference>
<dbReference type="Proteomes" id="UP000291259">
    <property type="component" value="Chromosome"/>
</dbReference>
<organism evidence="4 5">
    <name type="scientific">Agromyces protaetiae</name>
    <dbReference type="NCBI Taxonomy" id="2509455"/>
    <lineage>
        <taxon>Bacteria</taxon>
        <taxon>Bacillati</taxon>
        <taxon>Actinomycetota</taxon>
        <taxon>Actinomycetes</taxon>
        <taxon>Micrococcales</taxon>
        <taxon>Microbacteriaceae</taxon>
        <taxon>Agromyces</taxon>
    </lineage>
</organism>
<proteinExistence type="inferred from homology"/>
<keyword evidence="3" id="KW-0732">Signal</keyword>
<feature type="signal peptide" evidence="3">
    <location>
        <begin position="1"/>
        <end position="19"/>
    </location>
</feature>
<gene>
    <name evidence="4" type="ORF">ET445_04210</name>
</gene>
<dbReference type="OrthoDB" id="358201at2"/>
<dbReference type="RefSeq" id="WP_129189115.1">
    <property type="nucleotide sequence ID" value="NZ_CP035491.1"/>
</dbReference>
<comment type="similarity">
    <text evidence="1">Belongs to the bacterial solute-binding protein 1 family.</text>
</comment>
<dbReference type="PROSITE" id="PS51257">
    <property type="entry name" value="PROKAR_LIPOPROTEIN"/>
    <property type="match status" value="1"/>
</dbReference>
<accession>A0A4P6FQ65</accession>
<evidence type="ECO:0000256" key="2">
    <source>
        <dbReference type="ARBA" id="ARBA00022448"/>
    </source>
</evidence>
<reference evidence="4 5" key="1">
    <citation type="submission" date="2019-01" db="EMBL/GenBank/DDBJ databases">
        <title>Genome sequencing of strain FW100M-8.</title>
        <authorList>
            <person name="Heo J."/>
            <person name="Kim S.-J."/>
            <person name="Kim J.-S."/>
            <person name="Hong S.-B."/>
            <person name="Kwon S.-W."/>
        </authorList>
    </citation>
    <scope>NUCLEOTIDE SEQUENCE [LARGE SCALE GENOMIC DNA]</scope>
    <source>
        <strain evidence="4 5">FW100M-8</strain>
    </source>
</reference>
<dbReference type="KEGG" id="agf:ET445_04210"/>
<evidence type="ECO:0000256" key="3">
    <source>
        <dbReference type="SAM" id="SignalP"/>
    </source>
</evidence>
<protein>
    <submittedName>
        <fullName evidence="4">Extracellular solute-binding protein</fullName>
    </submittedName>
</protein>
<dbReference type="Pfam" id="PF13416">
    <property type="entry name" value="SBP_bac_8"/>
    <property type="match status" value="1"/>
</dbReference>
<feature type="chain" id="PRO_5039223787" evidence="3">
    <location>
        <begin position="20"/>
        <end position="427"/>
    </location>
</feature>
<dbReference type="InterPro" id="IPR050490">
    <property type="entry name" value="Bact_solute-bd_prot1"/>
</dbReference>
<dbReference type="EMBL" id="CP035491">
    <property type="protein sequence ID" value="QAY72668.1"/>
    <property type="molecule type" value="Genomic_DNA"/>
</dbReference>
<evidence type="ECO:0000313" key="4">
    <source>
        <dbReference type="EMBL" id="QAY72668.1"/>
    </source>
</evidence>
<dbReference type="InterPro" id="IPR006059">
    <property type="entry name" value="SBP"/>
</dbReference>
<evidence type="ECO:0000256" key="1">
    <source>
        <dbReference type="ARBA" id="ARBA00008520"/>
    </source>
</evidence>
<keyword evidence="2" id="KW-0813">Transport</keyword>
<dbReference type="PANTHER" id="PTHR43649:SF29">
    <property type="entry name" value="OSMOPROTECTIVE COMPOUNDS-BINDING PROTEIN GGTB"/>
    <property type="match status" value="1"/>
</dbReference>